<evidence type="ECO:0000256" key="11">
    <source>
        <dbReference type="ARBA" id="ARBA00023098"/>
    </source>
</evidence>
<dbReference type="GO" id="GO:0046340">
    <property type="term" value="P:diacylglycerol catabolic process"/>
    <property type="evidence" value="ECO:0007669"/>
    <property type="project" value="TreeGrafter"/>
</dbReference>
<dbReference type="EC" id="3.1.1.116" evidence="14"/>
<keyword evidence="5 15" id="KW-0812">Transmembrane</keyword>
<comment type="subcellular location">
    <subcellularLocation>
        <location evidence="2">Cell membrane</location>
        <topology evidence="2">Multi-pass membrane protein</topology>
    </subcellularLocation>
</comment>
<keyword evidence="8" id="KW-0106">Calcium</keyword>
<dbReference type="GO" id="GO:0019369">
    <property type="term" value="P:arachidonate metabolic process"/>
    <property type="evidence" value="ECO:0007669"/>
    <property type="project" value="TreeGrafter"/>
</dbReference>
<evidence type="ECO:0000256" key="8">
    <source>
        <dbReference type="ARBA" id="ARBA00022837"/>
    </source>
</evidence>
<feature type="transmembrane region" description="Helical" evidence="15">
    <location>
        <begin position="64"/>
        <end position="85"/>
    </location>
</feature>
<evidence type="ECO:0000256" key="7">
    <source>
        <dbReference type="ARBA" id="ARBA00022801"/>
    </source>
</evidence>
<organism evidence="17">
    <name type="scientific">Cacopsylla melanoneura</name>
    <dbReference type="NCBI Taxonomy" id="428564"/>
    <lineage>
        <taxon>Eukaryota</taxon>
        <taxon>Metazoa</taxon>
        <taxon>Ecdysozoa</taxon>
        <taxon>Arthropoda</taxon>
        <taxon>Hexapoda</taxon>
        <taxon>Insecta</taxon>
        <taxon>Pterygota</taxon>
        <taxon>Neoptera</taxon>
        <taxon>Paraneoptera</taxon>
        <taxon>Hemiptera</taxon>
        <taxon>Sternorrhyncha</taxon>
        <taxon>Psylloidea</taxon>
        <taxon>Psyllidae</taxon>
        <taxon>Psyllinae</taxon>
        <taxon>Cacopsylla</taxon>
    </lineage>
</organism>
<evidence type="ECO:0000256" key="9">
    <source>
        <dbReference type="ARBA" id="ARBA00022963"/>
    </source>
</evidence>
<evidence type="ECO:0000256" key="14">
    <source>
        <dbReference type="ARBA" id="ARBA00026104"/>
    </source>
</evidence>
<evidence type="ECO:0000256" key="10">
    <source>
        <dbReference type="ARBA" id="ARBA00022989"/>
    </source>
</evidence>
<evidence type="ECO:0000256" key="1">
    <source>
        <dbReference type="ARBA" id="ARBA00001913"/>
    </source>
</evidence>
<keyword evidence="9" id="KW-0442">Lipid degradation</keyword>
<evidence type="ECO:0000256" key="5">
    <source>
        <dbReference type="ARBA" id="ARBA00022692"/>
    </source>
</evidence>
<dbReference type="Gene3D" id="3.40.50.1820">
    <property type="entry name" value="alpha/beta hydrolase"/>
    <property type="match status" value="1"/>
</dbReference>
<feature type="domain" description="Fungal lipase-type" evidence="16">
    <location>
        <begin position="397"/>
        <end position="527"/>
    </location>
</feature>
<keyword evidence="11" id="KW-0443">Lipid metabolism</keyword>
<dbReference type="InterPro" id="IPR052214">
    <property type="entry name" value="DAG_Lipase-Related"/>
</dbReference>
<feature type="transmembrane region" description="Helical" evidence="15">
    <location>
        <begin position="20"/>
        <end position="44"/>
    </location>
</feature>
<dbReference type="GO" id="GO:0005886">
    <property type="term" value="C:plasma membrane"/>
    <property type="evidence" value="ECO:0007669"/>
    <property type="project" value="UniProtKB-SubCell"/>
</dbReference>
<evidence type="ECO:0000256" key="3">
    <source>
        <dbReference type="ARBA" id="ARBA00022475"/>
    </source>
</evidence>
<dbReference type="InterPro" id="IPR002921">
    <property type="entry name" value="Fungal_lipase-type"/>
</dbReference>
<dbReference type="SUPFAM" id="SSF53474">
    <property type="entry name" value="alpha/beta-Hydrolases"/>
    <property type="match status" value="1"/>
</dbReference>
<evidence type="ECO:0000259" key="16">
    <source>
        <dbReference type="Pfam" id="PF01764"/>
    </source>
</evidence>
<comment type="cofactor">
    <cofactor evidence="1">
        <name>Ca(2+)</name>
        <dbReference type="ChEBI" id="CHEBI:29108"/>
    </cofactor>
</comment>
<reference evidence="17" key="1">
    <citation type="submission" date="2021-05" db="EMBL/GenBank/DDBJ databases">
        <authorList>
            <person name="Alioto T."/>
            <person name="Alioto T."/>
            <person name="Gomez Garrido J."/>
        </authorList>
    </citation>
    <scope>NUCLEOTIDE SEQUENCE</scope>
</reference>
<evidence type="ECO:0000256" key="15">
    <source>
        <dbReference type="SAM" id="Phobius"/>
    </source>
</evidence>
<evidence type="ECO:0000256" key="13">
    <source>
        <dbReference type="ARBA" id="ARBA00024531"/>
    </source>
</evidence>
<keyword evidence="7" id="KW-0378">Hydrolase</keyword>
<evidence type="ECO:0000256" key="2">
    <source>
        <dbReference type="ARBA" id="ARBA00004651"/>
    </source>
</evidence>
<dbReference type="GO" id="GO:0046872">
    <property type="term" value="F:metal ion binding"/>
    <property type="evidence" value="ECO:0007669"/>
    <property type="project" value="UniProtKB-KW"/>
</dbReference>
<dbReference type="PANTHER" id="PTHR45792">
    <property type="entry name" value="DIACYLGLYCEROL LIPASE HOMOLOG-RELATED"/>
    <property type="match status" value="1"/>
</dbReference>
<dbReference type="EMBL" id="HBUF01063419">
    <property type="protein sequence ID" value="CAG6626755.1"/>
    <property type="molecule type" value="Transcribed_RNA"/>
</dbReference>
<keyword evidence="4" id="KW-0597">Phosphoprotein</keyword>
<dbReference type="AlphaFoldDB" id="A0A8D8Q7V6"/>
<protein>
    <recommendedName>
        <fullName evidence="14">sn-1-specific diacylglycerol lipase</fullName>
        <ecNumber evidence="14">3.1.1.116</ecNumber>
    </recommendedName>
</protein>
<feature type="transmembrane region" description="Helical" evidence="15">
    <location>
        <begin position="105"/>
        <end position="126"/>
    </location>
</feature>
<name>A0A8D8Q7V6_9HEMI</name>
<dbReference type="GO" id="GO:0005737">
    <property type="term" value="C:cytoplasm"/>
    <property type="evidence" value="ECO:0007669"/>
    <property type="project" value="TreeGrafter"/>
</dbReference>
<evidence type="ECO:0000256" key="12">
    <source>
        <dbReference type="ARBA" id="ARBA00023136"/>
    </source>
</evidence>
<keyword evidence="12 15" id="KW-0472">Membrane</keyword>
<keyword evidence="10 15" id="KW-1133">Transmembrane helix</keyword>
<comment type="catalytic activity">
    <reaction evidence="13">
        <text>a 1,2-diacyl-sn-glycerol + H2O = a 2-acylglycerol + a fatty acid + H(+)</text>
        <dbReference type="Rhea" id="RHEA:33275"/>
        <dbReference type="ChEBI" id="CHEBI:15377"/>
        <dbReference type="ChEBI" id="CHEBI:15378"/>
        <dbReference type="ChEBI" id="CHEBI:17389"/>
        <dbReference type="ChEBI" id="CHEBI:17815"/>
        <dbReference type="ChEBI" id="CHEBI:28868"/>
        <dbReference type="EC" id="3.1.1.116"/>
    </reaction>
    <physiologicalReaction direction="left-to-right" evidence="13">
        <dbReference type="Rhea" id="RHEA:33276"/>
    </physiologicalReaction>
</comment>
<dbReference type="InterPro" id="IPR029058">
    <property type="entry name" value="AB_hydrolase_fold"/>
</dbReference>
<keyword evidence="3" id="KW-1003">Cell membrane</keyword>
<evidence type="ECO:0000256" key="6">
    <source>
        <dbReference type="ARBA" id="ARBA00022723"/>
    </source>
</evidence>
<accession>A0A8D8Q7V6</accession>
<feature type="transmembrane region" description="Helical" evidence="15">
    <location>
        <begin position="146"/>
        <end position="165"/>
    </location>
</feature>
<dbReference type="CDD" id="cd00519">
    <property type="entry name" value="Lipase_3"/>
    <property type="match status" value="1"/>
</dbReference>
<dbReference type="PANTHER" id="PTHR45792:SF2">
    <property type="entry name" value="DIACYLGLYCEROL LIPASE-BETA"/>
    <property type="match status" value="1"/>
</dbReference>
<sequence>MPALRMLGRQWTLGSDNFVFPGVFGLIFGTVWASLHGVVCHNIYSDTSSCLTKDITRSNFFIHIYLLGVLCLLVVDILLTVVLICKSAQGSIFDTHKRKSVPYIVIAKLLLLLPQIILHILASVWTFEHLPSQCFNVAIKTEMEDIIFINCIMLIVTCIGYFITLDPLNSKKPKKDSDGAAGGKDSDHSARVQAQDVTLKSFRSRWSVWKRRFKVICCVVVRDENALEAFSQIATLFGFLLDKIDLVPSDAIAGCILLRVRREMELKEQKKLQEVRVTDFQVQETEKCTGEDAPQWMTMANAQHFFKFAIAAYGFPYAIYRHPATWCFHLSRSATCCACLRTKPTIVKGDDCFLCSFGAVRWMSDISPKDILYCSFKNKVFKSPFFVVADHETKSIVVVIRGSLSIRDFLTDLCGMCAKMEGEGIPPETMAHSGMLRDTNYVKSTLQELQILQKAFQQFPDYQLVIAGHSLGAGVAVLLGLQLRSQYPSLRVFSFSTPGGMISHHTARYTEQFAMSVVLGNDVVPRLGVASVEKTFQEMMDALRSCRLPKYRIYLNGLGYVLFGVPAAHLESIWKDQKKVKSSSTSVKLVNRCTQTTINGSPDERSKDNLSNGGTDELSVVIQVYPELMGESPAENKPTVEIASRRFPQETLYTGGKVMWITKRKKEKTNKTDVREKLYDTRWASCVSEFNDITVSSGMLFDHLPEQVYDAMNLVLEHQGTRIEKERY</sequence>
<evidence type="ECO:0000313" key="17">
    <source>
        <dbReference type="EMBL" id="CAG6626755.1"/>
    </source>
</evidence>
<proteinExistence type="predicted"/>
<keyword evidence="6" id="KW-0479">Metal-binding</keyword>
<dbReference type="Pfam" id="PF01764">
    <property type="entry name" value="Lipase_3"/>
    <property type="match status" value="1"/>
</dbReference>
<evidence type="ECO:0000256" key="4">
    <source>
        <dbReference type="ARBA" id="ARBA00022553"/>
    </source>
</evidence>
<dbReference type="GO" id="GO:0004806">
    <property type="term" value="F:triacylglycerol lipase activity"/>
    <property type="evidence" value="ECO:0007669"/>
    <property type="project" value="TreeGrafter"/>
</dbReference>
<dbReference type="GO" id="GO:0022008">
    <property type="term" value="P:neurogenesis"/>
    <property type="evidence" value="ECO:0007669"/>
    <property type="project" value="TreeGrafter"/>
</dbReference>